<dbReference type="InterPro" id="IPR043545">
    <property type="entry name" value="GRIP1/2"/>
</dbReference>
<dbReference type="STRING" id="10195.A0A3M7QSJ1"/>
<dbReference type="OrthoDB" id="75502at2759"/>
<protein>
    <submittedName>
        <fullName evidence="7">Glutamate receptor-interacting 1-like</fullName>
    </submittedName>
</protein>
<dbReference type="SMART" id="SM00228">
    <property type="entry name" value="PDZ"/>
    <property type="match status" value="6"/>
</dbReference>
<dbReference type="SUPFAM" id="SSF50156">
    <property type="entry name" value="PDZ domain-like"/>
    <property type="match status" value="6"/>
</dbReference>
<accession>A0A3M7QSJ1</accession>
<evidence type="ECO:0000313" key="7">
    <source>
        <dbReference type="EMBL" id="RNA14031.1"/>
    </source>
</evidence>
<dbReference type="CDD" id="cd06684">
    <property type="entry name" value="PDZ3_GRIP1-2-like"/>
    <property type="match status" value="1"/>
</dbReference>
<feature type="compositionally biased region" description="Polar residues" evidence="5">
    <location>
        <begin position="1077"/>
        <end position="1091"/>
    </location>
</feature>
<feature type="coiled-coil region" evidence="4">
    <location>
        <begin position="763"/>
        <end position="797"/>
    </location>
</feature>
<feature type="domain" description="PDZ" evidence="6">
    <location>
        <begin position="587"/>
        <end position="669"/>
    </location>
</feature>
<dbReference type="FunFam" id="2.30.42.10:FF:000023">
    <property type="entry name" value="Glutamate receptor interacting protein 1"/>
    <property type="match status" value="1"/>
</dbReference>
<evidence type="ECO:0000256" key="5">
    <source>
        <dbReference type="SAM" id="MobiDB-lite"/>
    </source>
</evidence>
<feature type="compositionally biased region" description="Basic and acidic residues" evidence="5">
    <location>
        <begin position="1034"/>
        <end position="1044"/>
    </location>
</feature>
<dbReference type="InterPro" id="IPR036034">
    <property type="entry name" value="PDZ_sf"/>
</dbReference>
<feature type="domain" description="PDZ" evidence="6">
    <location>
        <begin position="516"/>
        <end position="573"/>
    </location>
</feature>
<reference evidence="7 8" key="1">
    <citation type="journal article" date="2018" name="Sci. Rep.">
        <title>Genomic signatures of local adaptation to the degree of environmental predictability in rotifers.</title>
        <authorList>
            <person name="Franch-Gras L."/>
            <person name="Hahn C."/>
            <person name="Garcia-Roger E.M."/>
            <person name="Carmona M.J."/>
            <person name="Serra M."/>
            <person name="Gomez A."/>
        </authorList>
    </citation>
    <scope>NUCLEOTIDE SEQUENCE [LARGE SCALE GENOMIC DNA]</scope>
    <source>
        <strain evidence="7">HYR1</strain>
    </source>
</reference>
<evidence type="ECO:0000256" key="2">
    <source>
        <dbReference type="ARBA" id="ARBA00022490"/>
    </source>
</evidence>
<comment type="caution">
    <text evidence="7">The sequence shown here is derived from an EMBL/GenBank/DDBJ whole genome shotgun (WGS) entry which is preliminary data.</text>
</comment>
<dbReference type="InterPro" id="IPR001478">
    <property type="entry name" value="PDZ"/>
</dbReference>
<feature type="compositionally biased region" description="Polar residues" evidence="5">
    <location>
        <begin position="841"/>
        <end position="858"/>
    </location>
</feature>
<keyword evidence="3" id="KW-0677">Repeat</keyword>
<feature type="domain" description="PDZ" evidence="6">
    <location>
        <begin position="82"/>
        <end position="165"/>
    </location>
</feature>
<dbReference type="GO" id="GO:0098887">
    <property type="term" value="P:neurotransmitter receptor transport, endosome to postsynaptic membrane"/>
    <property type="evidence" value="ECO:0007669"/>
    <property type="project" value="TreeGrafter"/>
</dbReference>
<evidence type="ECO:0000256" key="1">
    <source>
        <dbReference type="ARBA" id="ARBA00004496"/>
    </source>
</evidence>
<feature type="compositionally biased region" description="Low complexity" evidence="5">
    <location>
        <begin position="1054"/>
        <end position="1071"/>
    </location>
</feature>
<dbReference type="Pfam" id="PF00595">
    <property type="entry name" value="PDZ"/>
    <property type="match status" value="6"/>
</dbReference>
<name>A0A3M7QSJ1_BRAPC</name>
<dbReference type="Gene3D" id="2.30.42.10">
    <property type="match status" value="6"/>
</dbReference>
<keyword evidence="2" id="KW-0963">Cytoplasm</keyword>
<feature type="compositionally biased region" description="Low complexity" evidence="5">
    <location>
        <begin position="817"/>
        <end position="840"/>
    </location>
</feature>
<feature type="domain" description="PDZ" evidence="6">
    <location>
        <begin position="182"/>
        <end position="268"/>
    </location>
</feature>
<feature type="region of interest" description="Disordered" evidence="5">
    <location>
        <begin position="40"/>
        <end position="63"/>
    </location>
</feature>
<feature type="region of interest" description="Disordered" evidence="5">
    <location>
        <begin position="817"/>
        <end position="863"/>
    </location>
</feature>
<keyword evidence="8" id="KW-1185">Reference proteome</keyword>
<evidence type="ECO:0000256" key="4">
    <source>
        <dbReference type="SAM" id="Coils"/>
    </source>
</evidence>
<dbReference type="CDD" id="cd06683">
    <property type="entry name" value="PDZ6_GRIP1-2-like"/>
    <property type="match status" value="1"/>
</dbReference>
<sequence length="1185" mass="131950">MGNANSNEELSLLKSSYSTLNLNRKFNLYTNNNKINRSSFIDNKTRRKKSASTTSLSSLGSKNSTCANNARNLKWLYLGYSIVELSRLNGSQFGLTIAGGTDKDSRPRICDLKPGSIAHRCDELQIGDMIISINNIKTQGLKHEEIIDLIKNAGDSLRLEFEYNLPPWPIHPHHAVRSNSVHIQLEKENNSYGFTMRGGHSEDQIKSRPLIVTNIRAGGPSDREGTLKIGDRILAINGINVASASLQDAYFILKQCKGLTLFLIEYDSAIVDSIKNSNGPLLIEIEKSPGSSIGIKLCTGKSLGGKNQILVESVKPASIADRCGAIYVGDQILSIDDISFEHVTLAEANQILKNCVGEFSRVEILPLSQMHATKSFSHIKSSINSCSTPLNTNLVCHSDIVEFNLIADENGTFGFTLQGPGVIMPTINDGIQSFPLYPVVGYVEPNSPAEKSGVMQPGDRILAVNGHSFEGLSLDNARQIIKETGSKLHLEIEFDVADAIMLTSDPKFWKAENYPYISEVKKGSVAYRSGMLQHGDQILFIDNYSLRNKSLTEVNQLLKSTDEIVKLKIKKDEAFSENADDKTVVYTVEMQRNGGPLGITISGSDDIFEPMYVSGLTEGGLAERTNAIHVGDVILAINNVTLRGKSLTEAIELLQNADDSVTLKISRKLQKNCRNEEYLSSKNFKNSQPSKIQSGRNPEMTESIYNSETNSDYNKSLQFLPFPLDMTNFIKQPHHQSNSQSSIAKLKINNQYLESLKKKATSLDSINAVERELDEVLKDLELNSQDLSEQLEENEFQSNSIIELPITIQKNIKIESCSSSSNSSSSPSASLNKSNNSNNSIKWTPDSSDNFGRQVKNSEYTKDQPSELYIDDLNLNPKARQNIISTYELCTECFDNNLMMPADQTGYRNNMKYCKNKHIQNLNSYTNKSSSPISFLKENKNLPQPMMTSSTTVYNQVNPVRFSSSFSNQDLSKLNRLNNSDNQNHCRSSIGQKELALNSIRSTNGNVISQKVFSIGPPNGSIRSGEHSPSPKSSDSRNEEKLDKLPPVPPSAWSTNSSFRRRNQSSYSSNNRLKKPNINTNNKNCFSNDMSDNFRDDNAENDLKEAKLNAFKNNFELTIRESEEEDETSSTFSSNVKNYDNINQNEENLEDDKIEITLNKDENQCDFGFSVTNSLHGNGIFIYKK</sequence>
<feature type="domain" description="PDZ" evidence="6">
    <location>
        <begin position="402"/>
        <end position="496"/>
    </location>
</feature>
<organism evidence="7 8">
    <name type="scientific">Brachionus plicatilis</name>
    <name type="common">Marine rotifer</name>
    <name type="synonym">Brachionus muelleri</name>
    <dbReference type="NCBI Taxonomy" id="10195"/>
    <lineage>
        <taxon>Eukaryota</taxon>
        <taxon>Metazoa</taxon>
        <taxon>Spiralia</taxon>
        <taxon>Gnathifera</taxon>
        <taxon>Rotifera</taxon>
        <taxon>Eurotatoria</taxon>
        <taxon>Monogononta</taxon>
        <taxon>Pseudotrocha</taxon>
        <taxon>Ploima</taxon>
        <taxon>Brachionidae</taxon>
        <taxon>Brachionus</taxon>
    </lineage>
</organism>
<dbReference type="PANTHER" id="PTHR46227:SF2">
    <property type="entry name" value="FI03335P"/>
    <property type="match status" value="1"/>
</dbReference>
<gene>
    <name evidence="7" type="ORF">BpHYR1_044722</name>
</gene>
<evidence type="ECO:0000259" key="6">
    <source>
        <dbReference type="PROSITE" id="PS50106"/>
    </source>
</evidence>
<evidence type="ECO:0000256" key="3">
    <source>
        <dbReference type="ARBA" id="ARBA00022737"/>
    </source>
</evidence>
<comment type="subcellular location">
    <subcellularLocation>
        <location evidence="1">Cytoplasm</location>
    </subcellularLocation>
</comment>
<proteinExistence type="predicted"/>
<feature type="domain" description="PDZ" evidence="6">
    <location>
        <begin position="282"/>
        <end position="354"/>
    </location>
</feature>
<dbReference type="EMBL" id="REGN01005272">
    <property type="protein sequence ID" value="RNA14031.1"/>
    <property type="molecule type" value="Genomic_DNA"/>
</dbReference>
<dbReference type="GO" id="GO:0005737">
    <property type="term" value="C:cytoplasm"/>
    <property type="evidence" value="ECO:0007669"/>
    <property type="project" value="UniProtKB-SubCell"/>
</dbReference>
<keyword evidence="7" id="KW-0675">Receptor</keyword>
<feature type="compositionally biased region" description="Low complexity" evidence="5">
    <location>
        <begin position="51"/>
        <end position="63"/>
    </location>
</feature>
<dbReference type="AlphaFoldDB" id="A0A3M7QSJ1"/>
<feature type="region of interest" description="Disordered" evidence="5">
    <location>
        <begin position="1009"/>
        <end position="1093"/>
    </location>
</feature>
<dbReference type="CDD" id="cd06681">
    <property type="entry name" value="PDZ2_GRIP1-2-like"/>
    <property type="match status" value="1"/>
</dbReference>
<dbReference type="Proteomes" id="UP000276133">
    <property type="component" value="Unassembled WGS sequence"/>
</dbReference>
<keyword evidence="4" id="KW-0175">Coiled coil</keyword>
<dbReference type="PROSITE" id="PS50106">
    <property type="entry name" value="PDZ"/>
    <property type="match status" value="6"/>
</dbReference>
<dbReference type="PANTHER" id="PTHR46227">
    <property type="entry name" value="GLUTAMATE RECEPTOR-INTERACTING PROTEIN GRIP"/>
    <property type="match status" value="1"/>
</dbReference>
<evidence type="ECO:0000313" key="8">
    <source>
        <dbReference type="Proteomes" id="UP000276133"/>
    </source>
</evidence>